<evidence type="ECO:0000313" key="3">
    <source>
        <dbReference type="Proteomes" id="UP001596071"/>
    </source>
</evidence>
<proteinExistence type="predicted"/>
<dbReference type="RefSeq" id="WP_381446454.1">
    <property type="nucleotide sequence ID" value="NZ_JBHSNP010000028.1"/>
</dbReference>
<evidence type="ECO:0000256" key="1">
    <source>
        <dbReference type="SAM" id="SignalP"/>
    </source>
</evidence>
<reference evidence="3" key="1">
    <citation type="journal article" date="2019" name="Int. J. Syst. Evol. Microbiol.">
        <title>The Global Catalogue of Microorganisms (GCM) 10K type strain sequencing project: providing services to taxonomists for standard genome sequencing and annotation.</title>
        <authorList>
            <consortium name="The Broad Institute Genomics Platform"/>
            <consortium name="The Broad Institute Genome Sequencing Center for Infectious Disease"/>
            <person name="Wu L."/>
            <person name="Ma J."/>
        </authorList>
    </citation>
    <scope>NUCLEOTIDE SEQUENCE [LARGE SCALE GENOMIC DNA]</scope>
    <source>
        <strain evidence="3">KACC 11299</strain>
    </source>
</reference>
<dbReference type="Proteomes" id="UP001596071">
    <property type="component" value="Unassembled WGS sequence"/>
</dbReference>
<evidence type="ECO:0008006" key="4">
    <source>
        <dbReference type="Google" id="ProtNLM"/>
    </source>
</evidence>
<organism evidence="2 3">
    <name type="scientific">Sporosarcina koreensis</name>
    <dbReference type="NCBI Taxonomy" id="334735"/>
    <lineage>
        <taxon>Bacteria</taxon>
        <taxon>Bacillati</taxon>
        <taxon>Bacillota</taxon>
        <taxon>Bacilli</taxon>
        <taxon>Bacillales</taxon>
        <taxon>Caryophanaceae</taxon>
        <taxon>Sporosarcina</taxon>
    </lineage>
</organism>
<feature type="signal peptide" evidence="1">
    <location>
        <begin position="1"/>
        <end position="19"/>
    </location>
</feature>
<evidence type="ECO:0000313" key="2">
    <source>
        <dbReference type="EMBL" id="MFC5604562.1"/>
    </source>
</evidence>
<dbReference type="PROSITE" id="PS51257">
    <property type="entry name" value="PROKAR_LIPOPROTEIN"/>
    <property type="match status" value="1"/>
</dbReference>
<name>A0ABW0U0S6_9BACL</name>
<comment type="caution">
    <text evidence="2">The sequence shown here is derived from an EMBL/GenBank/DDBJ whole genome shotgun (WGS) entry which is preliminary data.</text>
</comment>
<keyword evidence="3" id="KW-1185">Reference proteome</keyword>
<sequence length="154" mass="17046">MRRNTIVILCVLVILILSACNNNVSEKEPEKSVEDLPGLSNNIDGEARILEVGTDLEMENGWFIVPKGVTTMTVSAEAENVETVLFWITPTGTATWDERKLIGIDINGNDGWSIEWEFGDRIFHDHITIQALGSDSASQAQETFNVHSVDENGE</sequence>
<dbReference type="EMBL" id="JBHSNP010000028">
    <property type="protein sequence ID" value="MFC5604562.1"/>
    <property type="molecule type" value="Genomic_DNA"/>
</dbReference>
<accession>A0ABW0U0S6</accession>
<keyword evidence="1" id="KW-0732">Signal</keyword>
<protein>
    <recommendedName>
        <fullName evidence="4">Lipoprotein</fullName>
    </recommendedName>
</protein>
<feature type="chain" id="PRO_5046124876" description="Lipoprotein" evidence="1">
    <location>
        <begin position="20"/>
        <end position="154"/>
    </location>
</feature>
<gene>
    <name evidence="2" type="ORF">ACFPTP_15115</name>
</gene>